<protein>
    <submittedName>
        <fullName evidence="1">Immunity protein 49 of polymorphic toxin system</fullName>
    </submittedName>
</protein>
<reference evidence="1" key="1">
    <citation type="submission" date="2017-12" db="EMBL/GenBank/DDBJ databases">
        <title>Sequencing the genomes of 1000 Actinobacteria strains.</title>
        <authorList>
            <person name="Klenk H.-P."/>
        </authorList>
    </citation>
    <scope>NUCLEOTIDE SEQUENCE [LARGE SCALE GENOMIC DNA]</scope>
    <source>
        <strain evidence="1">DSM 44228</strain>
    </source>
</reference>
<sequence length="277" mass="31411">MEYLARHEVDTNKIQARIDSLEPELEWAFSRLGTKNAIVDRVFSESLMLGELRCAVDPAAEAAETRSHFAAALEAGFGLFVASDGPADPVSYQILGREFTLKKTGPRRYHRVERWLITLWLAVIFRDREKIDNIVSVPISTLRESGAEYDEFMYSWVDSLQKFFQHSTGLQDSFVATMDGTNPDVVSIASEEVLLDLLYPPIEMFYFMLRRDSDKFNESLSGALKAHRRYWSKPDRMTNSEGMIALGPLAVSVLAKQSSMDIQVESEYLPQHLLSGE</sequence>
<organism evidence="1 2">
    <name type="scientific">Saccharopolyspora spinosa</name>
    <dbReference type="NCBI Taxonomy" id="60894"/>
    <lineage>
        <taxon>Bacteria</taxon>
        <taxon>Bacillati</taxon>
        <taxon>Actinomycetota</taxon>
        <taxon>Actinomycetes</taxon>
        <taxon>Pseudonocardiales</taxon>
        <taxon>Pseudonocardiaceae</taxon>
        <taxon>Saccharopolyspora</taxon>
    </lineage>
</organism>
<gene>
    <name evidence="1" type="ORF">A8926_2470</name>
</gene>
<dbReference type="Proteomes" id="UP000233786">
    <property type="component" value="Unassembled WGS sequence"/>
</dbReference>
<dbReference type="InterPro" id="IPR029074">
    <property type="entry name" value="Imm49"/>
</dbReference>
<evidence type="ECO:0000313" key="2">
    <source>
        <dbReference type="Proteomes" id="UP000233786"/>
    </source>
</evidence>
<accession>A0A2N3XW20</accession>
<dbReference type="RefSeq" id="WP_010695875.1">
    <property type="nucleotide sequence ID" value="NZ_CP061007.1"/>
</dbReference>
<name>A0A2N3XW20_SACSN</name>
<keyword evidence="2" id="KW-1185">Reference proteome</keyword>
<proteinExistence type="predicted"/>
<dbReference type="OrthoDB" id="3476420at2"/>
<comment type="caution">
    <text evidence="1">The sequence shown here is derived from an EMBL/GenBank/DDBJ whole genome shotgun (WGS) entry which is preliminary data.</text>
</comment>
<dbReference type="Pfam" id="PF15575">
    <property type="entry name" value="Imm49"/>
    <property type="match status" value="1"/>
</dbReference>
<dbReference type="EMBL" id="PJNB01000001">
    <property type="protein sequence ID" value="PKW14820.1"/>
    <property type="molecule type" value="Genomic_DNA"/>
</dbReference>
<dbReference type="STRING" id="994479.GCA_000194155_02973"/>
<evidence type="ECO:0000313" key="1">
    <source>
        <dbReference type="EMBL" id="PKW14820.1"/>
    </source>
</evidence>
<dbReference type="AlphaFoldDB" id="A0A2N3XW20"/>